<proteinExistence type="predicted"/>
<dbReference type="Gene3D" id="2.60.120.10">
    <property type="entry name" value="Jelly Rolls"/>
    <property type="match status" value="1"/>
</dbReference>
<evidence type="ECO:0000313" key="3">
    <source>
        <dbReference type="Proteomes" id="UP000283426"/>
    </source>
</evidence>
<sequence length="135" mass="16021">MDNTEIKILELPKILDRRGNLSFVEQLKHIPFEIKRSYWIYDVPGGAERGGHAYRKNDEFMIALSGSFDVVLNDGKEEKIYHLNRSYYGLYVPRMIWRSMRNFSTNSLALVVSSIEYDENDYIRNFSLFQEELKR</sequence>
<dbReference type="CDD" id="cd20292">
    <property type="entry name" value="cupin_QdtA-like"/>
    <property type="match status" value="1"/>
</dbReference>
<dbReference type="SUPFAM" id="SSF51182">
    <property type="entry name" value="RmlC-like cupins"/>
    <property type="match status" value="1"/>
</dbReference>
<dbReference type="InterPro" id="IPR011051">
    <property type="entry name" value="RmlC_Cupin_sf"/>
</dbReference>
<dbReference type="RefSeq" id="WP_118108551.1">
    <property type="nucleotide sequence ID" value="NZ_JABWDG010000094.1"/>
</dbReference>
<name>A0A412W626_9BACT</name>
<dbReference type="AlphaFoldDB" id="A0A412W626"/>
<evidence type="ECO:0000313" key="2">
    <source>
        <dbReference type="EMBL" id="RGV19371.1"/>
    </source>
</evidence>
<accession>A0A412W626</accession>
<organism evidence="2 3">
    <name type="scientific">Odoribacter splanchnicus</name>
    <dbReference type="NCBI Taxonomy" id="28118"/>
    <lineage>
        <taxon>Bacteria</taxon>
        <taxon>Pseudomonadati</taxon>
        <taxon>Bacteroidota</taxon>
        <taxon>Bacteroidia</taxon>
        <taxon>Bacteroidales</taxon>
        <taxon>Odoribacteraceae</taxon>
        <taxon>Odoribacter</taxon>
    </lineage>
</organism>
<comment type="caution">
    <text evidence="2">The sequence shown here is derived from an EMBL/GenBank/DDBJ whole genome shotgun (WGS) entry which is preliminary data.</text>
</comment>
<protein>
    <submittedName>
        <fullName evidence="2">WxcM-like domain-containing protein</fullName>
    </submittedName>
</protein>
<dbReference type="Pfam" id="PF05523">
    <property type="entry name" value="FdtA"/>
    <property type="match status" value="1"/>
</dbReference>
<dbReference type="InterPro" id="IPR008894">
    <property type="entry name" value="QdtA_cupin_dom"/>
</dbReference>
<dbReference type="InterPro" id="IPR014710">
    <property type="entry name" value="RmlC-like_jellyroll"/>
</dbReference>
<gene>
    <name evidence="2" type="ORF">DWW24_18610</name>
</gene>
<evidence type="ECO:0000259" key="1">
    <source>
        <dbReference type="Pfam" id="PF05523"/>
    </source>
</evidence>
<feature type="domain" description="Sugar 3,4-ketoisomerase QdtA cupin" evidence="1">
    <location>
        <begin position="5"/>
        <end position="132"/>
    </location>
</feature>
<dbReference type="EMBL" id="QRYW01000051">
    <property type="protein sequence ID" value="RGV19371.1"/>
    <property type="molecule type" value="Genomic_DNA"/>
</dbReference>
<dbReference type="Proteomes" id="UP000283426">
    <property type="component" value="Unassembled WGS sequence"/>
</dbReference>
<reference evidence="2 3" key="1">
    <citation type="submission" date="2018-08" db="EMBL/GenBank/DDBJ databases">
        <title>A genome reference for cultivated species of the human gut microbiota.</title>
        <authorList>
            <person name="Zou Y."/>
            <person name="Xue W."/>
            <person name="Luo G."/>
        </authorList>
    </citation>
    <scope>NUCLEOTIDE SEQUENCE [LARGE SCALE GENOMIC DNA]</scope>
    <source>
        <strain evidence="2 3">AF14-6AC</strain>
    </source>
</reference>